<feature type="active site" description="Nucleophile" evidence="4">
    <location>
        <position position="99"/>
    </location>
</feature>
<dbReference type="AlphaFoldDB" id="A0A497JIZ0"/>
<keyword evidence="2 4" id="KW-0819">tRNA processing</keyword>
<dbReference type="PIRSF" id="PIRSF037016">
    <property type="entry name" value="Pseudouridin_synth_euk_prd"/>
    <property type="match status" value="1"/>
</dbReference>
<dbReference type="EC" id="5.4.99.27" evidence="4"/>
<feature type="domain" description="TRUD" evidence="5">
    <location>
        <begin position="176"/>
        <end position="369"/>
    </location>
</feature>
<dbReference type="InterPro" id="IPR042214">
    <property type="entry name" value="TruD_catalytic"/>
</dbReference>
<sequence>MTGIKYFFTKTPGLGGRIKLRYADFIVEEIIEDKLCEVKRFICENPKAEKLIIPQKEPGKEYLHLDLEKINKDLHDAIRYIARFLHCSRSRISYAGIKDKRAITCQRISIWNPNIELLQKFKAKGIVLRNATWSNRKIDLGDLKGNRFTVTIRNIALSKEEIEKILRECFSELEKGIANYFGEQRFGGIRNISHLVGKEIIKENYKNAVMLYLSATACEEESETKKARELAAKGKFKDALRTFPAKYRYEKAMLHHLIENEGDFIGALRKLPRKILFLFTHAYQAYLFNELINKRVEHGIGLKAIENEPTEDGIPLGLLPGYDSKFSPGIIGQLERELLREHKITFADFKVKKLKECSSAGSRRKIIMKPKNMRVLEIAEDEFFAGRRSCKIMFELDKGCYATVLLREIMKKNDLYSEE</sequence>
<dbReference type="CDD" id="cd02576">
    <property type="entry name" value="PseudoU_synth_ScPUS7"/>
    <property type="match status" value="1"/>
</dbReference>
<keyword evidence="3 4" id="KW-0413">Isomerase</keyword>
<dbReference type="SUPFAM" id="SSF55120">
    <property type="entry name" value="Pseudouridine synthase"/>
    <property type="match status" value="1"/>
</dbReference>
<dbReference type="InterPro" id="IPR001656">
    <property type="entry name" value="PsdUridine_synth_TruD"/>
</dbReference>
<dbReference type="HAMAP" id="MF_01082">
    <property type="entry name" value="TruD"/>
    <property type="match status" value="1"/>
</dbReference>
<reference evidence="6 7" key="1">
    <citation type="submission" date="2018-06" db="EMBL/GenBank/DDBJ databases">
        <title>Extensive metabolic versatility and redundancy in microbially diverse, dynamic hydrothermal sediments.</title>
        <authorList>
            <person name="Dombrowski N."/>
            <person name="Teske A."/>
            <person name="Baker B.J."/>
        </authorList>
    </citation>
    <scope>NUCLEOTIDE SEQUENCE [LARGE SCALE GENOMIC DNA]</scope>
    <source>
        <strain evidence="6">B9_G13</strain>
    </source>
</reference>
<evidence type="ECO:0000256" key="2">
    <source>
        <dbReference type="ARBA" id="ARBA00022694"/>
    </source>
</evidence>
<organism evidence="6 7">
    <name type="scientific">Candidatus Iainarchaeum sp</name>
    <dbReference type="NCBI Taxonomy" id="3101447"/>
    <lineage>
        <taxon>Archaea</taxon>
        <taxon>Candidatus Iainarchaeota</taxon>
        <taxon>Candidatus Iainarchaeia</taxon>
        <taxon>Candidatus Iainarchaeales</taxon>
        <taxon>Candidatus Iainarchaeaceae</taxon>
        <taxon>Candidatus Iainarchaeum</taxon>
    </lineage>
</organism>
<name>A0A497JIZ0_9ARCH</name>
<dbReference type="InterPro" id="IPR011760">
    <property type="entry name" value="PsdUridine_synth_TruD_insert"/>
</dbReference>
<dbReference type="EMBL" id="QMWO01000048">
    <property type="protein sequence ID" value="RLG69772.1"/>
    <property type="molecule type" value="Genomic_DNA"/>
</dbReference>
<evidence type="ECO:0000256" key="3">
    <source>
        <dbReference type="ARBA" id="ARBA00023235"/>
    </source>
</evidence>
<dbReference type="PANTHER" id="PTHR13326:SF21">
    <property type="entry name" value="PSEUDOURIDYLATE SYNTHASE PUS7L"/>
    <property type="match status" value="1"/>
</dbReference>
<dbReference type="InterPro" id="IPR020119">
    <property type="entry name" value="PsdUridine_synth_TruD_CS"/>
</dbReference>
<evidence type="ECO:0000313" key="7">
    <source>
        <dbReference type="Proteomes" id="UP000277633"/>
    </source>
</evidence>
<dbReference type="InterPro" id="IPR020103">
    <property type="entry name" value="PsdUridine_synth_cat_dom_sf"/>
</dbReference>
<dbReference type="GO" id="GO:0003723">
    <property type="term" value="F:RNA binding"/>
    <property type="evidence" value="ECO:0007669"/>
    <property type="project" value="InterPro"/>
</dbReference>
<dbReference type="GO" id="GO:0031119">
    <property type="term" value="P:tRNA pseudouridine synthesis"/>
    <property type="evidence" value="ECO:0007669"/>
    <property type="project" value="UniProtKB-UniRule"/>
</dbReference>
<dbReference type="PROSITE" id="PS50984">
    <property type="entry name" value="TRUD"/>
    <property type="match status" value="1"/>
</dbReference>
<dbReference type="PROSITE" id="PS01268">
    <property type="entry name" value="UPF0024"/>
    <property type="match status" value="1"/>
</dbReference>
<comment type="similarity">
    <text evidence="1 4">Belongs to the pseudouridine synthase TruD family.</text>
</comment>
<evidence type="ECO:0000259" key="5">
    <source>
        <dbReference type="PROSITE" id="PS50984"/>
    </source>
</evidence>
<dbReference type="GO" id="GO:0160150">
    <property type="term" value="F:tRNA pseudouridine(13) synthase activity"/>
    <property type="evidence" value="ECO:0007669"/>
    <property type="project" value="UniProtKB-EC"/>
</dbReference>
<evidence type="ECO:0000256" key="4">
    <source>
        <dbReference type="HAMAP-Rule" id="MF_01082"/>
    </source>
</evidence>
<comment type="function">
    <text evidence="4">Could be responsible for synthesis of pseudouridine from uracil-13 in transfer RNAs.</text>
</comment>
<protein>
    <recommendedName>
        <fullName evidence="4">Probable tRNA pseudouridine synthase D</fullName>
        <ecNumber evidence="4">5.4.99.27</ecNumber>
    </recommendedName>
    <alternativeName>
        <fullName evidence="4">tRNA pseudouridine(13) synthase</fullName>
    </alternativeName>
    <alternativeName>
        <fullName evidence="4">tRNA pseudouridylate synthase D</fullName>
    </alternativeName>
    <alternativeName>
        <fullName evidence="4">tRNA-uridine isomerase D</fullName>
    </alternativeName>
</protein>
<comment type="catalytic activity">
    <reaction evidence="4">
        <text>uridine(13) in tRNA = pseudouridine(13) in tRNA</text>
        <dbReference type="Rhea" id="RHEA:42540"/>
        <dbReference type="Rhea" id="RHEA-COMP:10105"/>
        <dbReference type="Rhea" id="RHEA-COMP:10106"/>
        <dbReference type="ChEBI" id="CHEBI:65314"/>
        <dbReference type="ChEBI" id="CHEBI:65315"/>
        <dbReference type="EC" id="5.4.99.27"/>
    </reaction>
</comment>
<dbReference type="Gene3D" id="3.30.2350.20">
    <property type="entry name" value="TruD, catalytic domain"/>
    <property type="match status" value="3"/>
</dbReference>
<dbReference type="PANTHER" id="PTHR13326">
    <property type="entry name" value="TRNA PSEUDOURIDINE SYNTHASE D"/>
    <property type="match status" value="1"/>
</dbReference>
<evidence type="ECO:0000256" key="1">
    <source>
        <dbReference type="ARBA" id="ARBA00007953"/>
    </source>
</evidence>
<gene>
    <name evidence="4" type="primary">truD</name>
    <name evidence="6" type="ORF">DRO07_01675</name>
</gene>
<accession>A0A497JIZ0</accession>
<dbReference type="NCBIfam" id="TIGR00094">
    <property type="entry name" value="tRNA_TruD_broad"/>
    <property type="match status" value="1"/>
</dbReference>
<proteinExistence type="inferred from homology"/>
<dbReference type="Pfam" id="PF01142">
    <property type="entry name" value="TruD"/>
    <property type="match status" value="2"/>
</dbReference>
<dbReference type="Proteomes" id="UP000277633">
    <property type="component" value="Unassembled WGS sequence"/>
</dbReference>
<comment type="caution">
    <text evidence="6">The sequence shown here is derived from an EMBL/GenBank/DDBJ whole genome shotgun (WGS) entry which is preliminary data.</text>
</comment>
<evidence type="ECO:0000313" key="6">
    <source>
        <dbReference type="EMBL" id="RLG69772.1"/>
    </source>
</evidence>